<dbReference type="Pfam" id="PF00892">
    <property type="entry name" value="EamA"/>
    <property type="match status" value="2"/>
</dbReference>
<protein>
    <submittedName>
        <fullName evidence="4">Drug/metabolite transporter (DMT)-like permease</fullName>
    </submittedName>
</protein>
<evidence type="ECO:0000313" key="5">
    <source>
        <dbReference type="Proteomes" id="UP000548476"/>
    </source>
</evidence>
<dbReference type="PANTHER" id="PTHR22911">
    <property type="entry name" value="ACYL-MALONYL CONDENSING ENZYME-RELATED"/>
    <property type="match status" value="1"/>
</dbReference>
<comment type="caution">
    <text evidence="4">The sequence shown here is derived from an EMBL/GenBank/DDBJ whole genome shotgun (WGS) entry which is preliminary data.</text>
</comment>
<evidence type="ECO:0000256" key="1">
    <source>
        <dbReference type="ARBA" id="ARBA00007362"/>
    </source>
</evidence>
<dbReference type="AlphaFoldDB" id="A0A841FT23"/>
<gene>
    <name evidence="4" type="ORF">HNR73_007340</name>
</gene>
<dbReference type="Proteomes" id="UP000548476">
    <property type="component" value="Unassembled WGS sequence"/>
</dbReference>
<feature type="transmembrane region" description="Helical" evidence="2">
    <location>
        <begin position="275"/>
        <end position="294"/>
    </location>
</feature>
<evidence type="ECO:0000259" key="3">
    <source>
        <dbReference type="Pfam" id="PF00892"/>
    </source>
</evidence>
<accession>A0A841FT23</accession>
<keyword evidence="2" id="KW-0472">Membrane</keyword>
<feature type="domain" description="EamA" evidence="3">
    <location>
        <begin position="14"/>
        <end position="145"/>
    </location>
</feature>
<feature type="transmembrane region" description="Helical" evidence="2">
    <location>
        <begin position="75"/>
        <end position="96"/>
    </location>
</feature>
<feature type="transmembrane region" description="Helical" evidence="2">
    <location>
        <begin position="215"/>
        <end position="233"/>
    </location>
</feature>
<comment type="similarity">
    <text evidence="1">Belongs to the EamA transporter family.</text>
</comment>
<feature type="transmembrane region" description="Helical" evidence="2">
    <location>
        <begin position="187"/>
        <end position="209"/>
    </location>
</feature>
<feature type="transmembrane region" description="Helical" evidence="2">
    <location>
        <begin position="102"/>
        <end position="122"/>
    </location>
</feature>
<feature type="transmembrane region" description="Helical" evidence="2">
    <location>
        <begin position="245"/>
        <end position="269"/>
    </location>
</feature>
<evidence type="ECO:0000313" key="4">
    <source>
        <dbReference type="EMBL" id="MBB6039445.1"/>
    </source>
</evidence>
<proteinExistence type="inferred from homology"/>
<keyword evidence="2" id="KW-1133">Transmembrane helix</keyword>
<feature type="transmembrane region" description="Helical" evidence="2">
    <location>
        <begin position="129"/>
        <end position="150"/>
    </location>
</feature>
<feature type="transmembrane region" description="Helical" evidence="2">
    <location>
        <begin position="42"/>
        <end position="63"/>
    </location>
</feature>
<dbReference type="PANTHER" id="PTHR22911:SF76">
    <property type="entry name" value="EAMA DOMAIN-CONTAINING PROTEIN"/>
    <property type="match status" value="1"/>
</dbReference>
<dbReference type="GO" id="GO:0016020">
    <property type="term" value="C:membrane"/>
    <property type="evidence" value="ECO:0007669"/>
    <property type="project" value="InterPro"/>
</dbReference>
<dbReference type="EMBL" id="JACHGT010000022">
    <property type="protein sequence ID" value="MBB6039445.1"/>
    <property type="molecule type" value="Genomic_DNA"/>
</dbReference>
<name>A0A841FT23_9ACTN</name>
<keyword evidence="5" id="KW-1185">Reference proteome</keyword>
<keyword evidence="2" id="KW-0812">Transmembrane</keyword>
<dbReference type="SUPFAM" id="SSF103481">
    <property type="entry name" value="Multidrug resistance efflux transporter EmrE"/>
    <property type="match status" value="2"/>
</dbReference>
<feature type="transmembrane region" description="Helical" evidence="2">
    <location>
        <begin position="156"/>
        <end position="175"/>
    </location>
</feature>
<organism evidence="4 5">
    <name type="scientific">Phytomonospora endophytica</name>
    <dbReference type="NCBI Taxonomy" id="714109"/>
    <lineage>
        <taxon>Bacteria</taxon>
        <taxon>Bacillati</taxon>
        <taxon>Actinomycetota</taxon>
        <taxon>Actinomycetes</taxon>
        <taxon>Micromonosporales</taxon>
        <taxon>Micromonosporaceae</taxon>
        <taxon>Phytomonospora</taxon>
    </lineage>
</organism>
<dbReference type="InterPro" id="IPR000620">
    <property type="entry name" value="EamA_dom"/>
</dbReference>
<dbReference type="InterPro" id="IPR037185">
    <property type="entry name" value="EmrE-like"/>
</dbReference>
<sequence length="313" mass="31250">MTADSPLRRAAPGIAMAVAVLAVSSSAPVVVLANADGDVPALAVAFWRNALAVVLLVPIALVWRRAELRALSRAGLRRCTVAGVALAVHFATWVPSAVLTDVATATALVSTTPLWTALFAVVRGHRLPRATWIGIGAAVAGAALATGAGFTVSPTAVLGDVLALIGGIAAAVYVTAGQRAREELSTVGYTAIVYTVAAVGLLVVCLVSGAELWGYAAAGWAALAALTVGPQLLGHSLVNFALHGIDATAVSLLLLLEVPGAALLGFLLLDQTPPTVAVPGIALLIAGVAVALVGGRRAAARGRTAAAVGAREG</sequence>
<reference evidence="4 5" key="1">
    <citation type="submission" date="2020-08" db="EMBL/GenBank/DDBJ databases">
        <title>Genomic Encyclopedia of Type Strains, Phase IV (KMG-IV): sequencing the most valuable type-strain genomes for metagenomic binning, comparative biology and taxonomic classification.</title>
        <authorList>
            <person name="Goeker M."/>
        </authorList>
    </citation>
    <scope>NUCLEOTIDE SEQUENCE [LARGE SCALE GENOMIC DNA]</scope>
    <source>
        <strain evidence="4 5">YIM 65646</strain>
    </source>
</reference>
<feature type="domain" description="EamA" evidence="3">
    <location>
        <begin position="158"/>
        <end position="291"/>
    </location>
</feature>
<evidence type="ECO:0000256" key="2">
    <source>
        <dbReference type="SAM" id="Phobius"/>
    </source>
</evidence>